<evidence type="ECO:0000256" key="8">
    <source>
        <dbReference type="ARBA" id="ARBA00023133"/>
    </source>
</evidence>
<keyword evidence="7" id="KW-0408">Iron</keyword>
<feature type="transmembrane region" description="Helical" evidence="13">
    <location>
        <begin position="158"/>
        <end position="176"/>
    </location>
</feature>
<dbReference type="PANTHER" id="PTHR23289:SF2">
    <property type="entry name" value="CYTOCHROME C OXIDASE ASSEMBLY PROTEIN COX15 HOMOLOG"/>
    <property type="match status" value="1"/>
</dbReference>
<evidence type="ECO:0000256" key="10">
    <source>
        <dbReference type="ARBA" id="ARBA00044501"/>
    </source>
</evidence>
<comment type="catalytic activity">
    <reaction evidence="11">
        <text>Fe(II)-heme o + 2 A + H2O = Fe(II)-heme a + 2 AH2</text>
        <dbReference type="Rhea" id="RHEA:63388"/>
        <dbReference type="ChEBI" id="CHEBI:13193"/>
        <dbReference type="ChEBI" id="CHEBI:15377"/>
        <dbReference type="ChEBI" id="CHEBI:17499"/>
        <dbReference type="ChEBI" id="CHEBI:60530"/>
        <dbReference type="ChEBI" id="CHEBI:61715"/>
        <dbReference type="EC" id="1.17.99.9"/>
    </reaction>
    <physiologicalReaction direction="left-to-right" evidence="11">
        <dbReference type="Rhea" id="RHEA:63389"/>
    </physiologicalReaction>
</comment>
<evidence type="ECO:0000313" key="15">
    <source>
        <dbReference type="Proteomes" id="UP000013776"/>
    </source>
</evidence>
<feature type="transmembrane region" description="Helical" evidence="13">
    <location>
        <begin position="321"/>
        <end position="339"/>
    </location>
</feature>
<keyword evidence="3 13" id="KW-0812">Transmembrane</keyword>
<dbReference type="EMBL" id="CAHR02000253">
    <property type="protein sequence ID" value="CCG84501.1"/>
    <property type="molecule type" value="Genomic_DNA"/>
</dbReference>
<dbReference type="Proteomes" id="UP000013776">
    <property type="component" value="Unassembled WGS sequence"/>
</dbReference>
<comment type="caution">
    <text evidence="14">The sequence shown here is derived from an EMBL/GenBank/DDBJ whole genome shotgun (WGS) entry which is preliminary data.</text>
</comment>
<evidence type="ECO:0000256" key="13">
    <source>
        <dbReference type="SAM" id="Phobius"/>
    </source>
</evidence>
<keyword evidence="15" id="KW-1185">Reference proteome</keyword>
<protein>
    <recommendedName>
        <fullName evidence="16">Cytochrome c oxidase assembly protein cox15</fullName>
    </recommendedName>
</protein>
<dbReference type="GO" id="GO:0046872">
    <property type="term" value="F:metal ion binding"/>
    <property type="evidence" value="ECO:0007669"/>
    <property type="project" value="UniProtKB-KW"/>
</dbReference>
<evidence type="ECO:0000256" key="7">
    <source>
        <dbReference type="ARBA" id="ARBA00023004"/>
    </source>
</evidence>
<dbReference type="Pfam" id="PF02628">
    <property type="entry name" value="COX15-CtaA"/>
    <property type="match status" value="1"/>
</dbReference>
<dbReference type="InterPro" id="IPR003780">
    <property type="entry name" value="COX15/CtaA_fam"/>
</dbReference>
<evidence type="ECO:0000256" key="4">
    <source>
        <dbReference type="ARBA" id="ARBA00022723"/>
    </source>
</evidence>
<feature type="transmembrane region" description="Helical" evidence="13">
    <location>
        <begin position="351"/>
        <end position="376"/>
    </location>
</feature>
<sequence>MPRKRFNSVLRVPKSTRSSIDQGPSVLSSDGASESRKRPGKVIGYWLLGTAGLVYGIVVLGGLTRLTESGLSITEWKPVTGSIPPMTEAAWNSEFDLYKSSPEFKILNADLNLEEFKFIYNMEWSHRQLGRTIGLVFAVPALAIILRRRYPAKFRAKLGAISCLIGFQGFIGWWMVRSGLKEDLTNPRVSQYRLATHLGTAFLVYLSMLHTSLTILTPSNGNLTQSSVINQRQLLALPSFRRSLLALGGLTFLTAISGAFVAGLDAGLIYNDFPYMGNSYIPPTGELLIGLPTLNDTSSLLATIVHNMFENPVLAQLDHRILAMTTATSTLALAGWTTVKCQQGVLPKVALRGIAGVTALVLMQATLGICTLWYLVPTPLAATHQAGSLAVLTGIVLCLARTRTGHTSRFIASVGLRA</sequence>
<dbReference type="AlphaFoldDB" id="R4XFE8"/>
<dbReference type="GO" id="GO:0120547">
    <property type="term" value="F:heme A synthase activity"/>
    <property type="evidence" value="ECO:0007669"/>
    <property type="project" value="UniProtKB-EC"/>
</dbReference>
<comment type="cofactor">
    <cofactor evidence="1">
        <name>heme b</name>
        <dbReference type="ChEBI" id="CHEBI:60344"/>
    </cofactor>
</comment>
<dbReference type="GO" id="GO:0006784">
    <property type="term" value="P:heme A biosynthetic process"/>
    <property type="evidence" value="ECO:0007669"/>
    <property type="project" value="InterPro"/>
</dbReference>
<proteinExistence type="inferred from homology"/>
<feature type="transmembrane region" description="Helical" evidence="13">
    <location>
        <begin position="382"/>
        <end position="400"/>
    </location>
</feature>
<dbReference type="GO" id="GO:0016653">
    <property type="term" value="F:oxidoreductase activity, acting on NAD(P)H, heme protein as acceptor"/>
    <property type="evidence" value="ECO:0007669"/>
    <property type="project" value="TreeGrafter"/>
</dbReference>
<name>R4XFE8_TAPDE</name>
<feature type="transmembrane region" description="Helical" evidence="13">
    <location>
        <begin position="128"/>
        <end position="146"/>
    </location>
</feature>
<reference evidence="14 15" key="1">
    <citation type="journal article" date="2013" name="MBio">
        <title>Genome sequencing of the plant pathogen Taphrina deformans, the causal agent of peach leaf curl.</title>
        <authorList>
            <person name="Cisse O.H."/>
            <person name="Almeida J.M.G.C.F."/>
            <person name="Fonseca A."/>
            <person name="Kumar A.A."/>
            <person name="Salojaervi J."/>
            <person name="Overmyer K."/>
            <person name="Hauser P.M."/>
            <person name="Pagni M."/>
        </authorList>
    </citation>
    <scope>NUCLEOTIDE SEQUENCE [LARGE SCALE GENOMIC DNA]</scope>
    <source>
        <strain evidence="15">PYCC 5710 / ATCC 11124 / CBS 356.35 / IMI 108563 / JCM 9778 / NBRC 8474</strain>
    </source>
</reference>
<evidence type="ECO:0000256" key="1">
    <source>
        <dbReference type="ARBA" id="ARBA00001970"/>
    </source>
</evidence>
<accession>R4XFE8</accession>
<dbReference type="OrthoDB" id="1726137at2759"/>
<comment type="subcellular location">
    <subcellularLocation>
        <location evidence="2">Membrane</location>
        <topology evidence="2">Multi-pass membrane protein</topology>
    </subcellularLocation>
</comment>
<dbReference type="STRING" id="1097556.R4XFE8"/>
<dbReference type="VEuPathDB" id="FungiDB:TAPDE_004808"/>
<feature type="region of interest" description="Disordered" evidence="12">
    <location>
        <begin position="13"/>
        <end position="37"/>
    </location>
</feature>
<evidence type="ECO:0000256" key="12">
    <source>
        <dbReference type="SAM" id="MobiDB-lite"/>
    </source>
</evidence>
<feature type="compositionally biased region" description="Polar residues" evidence="12">
    <location>
        <begin position="15"/>
        <end position="32"/>
    </location>
</feature>
<dbReference type="PANTHER" id="PTHR23289">
    <property type="entry name" value="CYTOCHROME C OXIDASE ASSEMBLY PROTEIN COX15"/>
    <property type="match status" value="1"/>
</dbReference>
<evidence type="ECO:0000256" key="6">
    <source>
        <dbReference type="ARBA" id="ARBA00023002"/>
    </source>
</evidence>
<evidence type="ECO:0000256" key="9">
    <source>
        <dbReference type="ARBA" id="ARBA00023136"/>
    </source>
</evidence>
<keyword evidence="5 13" id="KW-1133">Transmembrane helix</keyword>
<dbReference type="GO" id="GO:0005743">
    <property type="term" value="C:mitochondrial inner membrane"/>
    <property type="evidence" value="ECO:0007669"/>
    <property type="project" value="TreeGrafter"/>
</dbReference>
<keyword evidence="9 13" id="KW-0472">Membrane</keyword>
<dbReference type="eggNOG" id="KOG2725">
    <property type="taxonomic scope" value="Eukaryota"/>
</dbReference>
<evidence type="ECO:0000256" key="3">
    <source>
        <dbReference type="ARBA" id="ARBA00022692"/>
    </source>
</evidence>
<evidence type="ECO:0000256" key="2">
    <source>
        <dbReference type="ARBA" id="ARBA00004141"/>
    </source>
</evidence>
<feature type="transmembrane region" description="Helical" evidence="13">
    <location>
        <begin position="244"/>
        <end position="270"/>
    </location>
</feature>
<dbReference type="InterPro" id="IPR023754">
    <property type="entry name" value="HemeA_Synthase_type2"/>
</dbReference>
<feature type="transmembrane region" description="Helical" evidence="13">
    <location>
        <begin position="43"/>
        <end position="63"/>
    </location>
</feature>
<evidence type="ECO:0000256" key="5">
    <source>
        <dbReference type="ARBA" id="ARBA00022989"/>
    </source>
</evidence>
<evidence type="ECO:0000313" key="14">
    <source>
        <dbReference type="EMBL" id="CCG84501.1"/>
    </source>
</evidence>
<feature type="transmembrane region" description="Helical" evidence="13">
    <location>
        <begin position="196"/>
        <end position="216"/>
    </location>
</feature>
<keyword evidence="4" id="KW-0479">Metal-binding</keyword>
<organism evidence="14 15">
    <name type="scientific">Taphrina deformans (strain PYCC 5710 / ATCC 11124 / CBS 356.35 / IMI 108563 / JCM 9778 / NBRC 8474)</name>
    <name type="common">Peach leaf curl fungus</name>
    <name type="synonym">Lalaria deformans</name>
    <dbReference type="NCBI Taxonomy" id="1097556"/>
    <lineage>
        <taxon>Eukaryota</taxon>
        <taxon>Fungi</taxon>
        <taxon>Dikarya</taxon>
        <taxon>Ascomycota</taxon>
        <taxon>Taphrinomycotina</taxon>
        <taxon>Taphrinomycetes</taxon>
        <taxon>Taphrinales</taxon>
        <taxon>Taphrinaceae</taxon>
        <taxon>Taphrina</taxon>
    </lineage>
</organism>
<comment type="pathway">
    <text evidence="10">Porphyrin-containing compound metabolism; heme A biosynthesis; heme A from heme O: step 1/1.</text>
</comment>
<keyword evidence="8" id="KW-0350">Heme biosynthesis</keyword>
<gene>
    <name evidence="14" type="ORF">TAPDE_004808</name>
</gene>
<dbReference type="HAMAP" id="MF_01665">
    <property type="entry name" value="HemeA_synth_type2"/>
    <property type="match status" value="1"/>
</dbReference>
<evidence type="ECO:0008006" key="16">
    <source>
        <dbReference type="Google" id="ProtNLM"/>
    </source>
</evidence>
<keyword evidence="6" id="KW-0560">Oxidoreductase</keyword>
<evidence type="ECO:0000256" key="11">
    <source>
        <dbReference type="ARBA" id="ARBA00048044"/>
    </source>
</evidence>